<evidence type="ECO:0000259" key="1">
    <source>
        <dbReference type="PROSITE" id="PS50995"/>
    </source>
</evidence>
<dbReference type="Proteomes" id="UP000487268">
    <property type="component" value="Unassembled WGS sequence"/>
</dbReference>
<proteinExistence type="predicted"/>
<dbReference type="AlphaFoldDB" id="A0A7K0BWK6"/>
<dbReference type="SUPFAM" id="SSF46785">
    <property type="entry name" value="Winged helix' DNA-binding domain"/>
    <property type="match status" value="1"/>
</dbReference>
<comment type="caution">
    <text evidence="2">The sequence shown here is derived from an EMBL/GenBank/DDBJ whole genome shotgun (WGS) entry which is preliminary data.</text>
</comment>
<dbReference type="InterPro" id="IPR011991">
    <property type="entry name" value="ArsR-like_HTH"/>
</dbReference>
<dbReference type="SMART" id="SM00347">
    <property type="entry name" value="HTH_MARR"/>
    <property type="match status" value="1"/>
</dbReference>
<name>A0A7K0BWK6_9ACTN</name>
<accession>A0A7K0BWK6</accession>
<feature type="domain" description="HTH marR-type" evidence="1">
    <location>
        <begin position="1"/>
        <end position="146"/>
    </location>
</feature>
<dbReference type="InterPro" id="IPR036390">
    <property type="entry name" value="WH_DNA-bd_sf"/>
</dbReference>
<gene>
    <name evidence="2" type="ORF">ACRB68_36400</name>
</gene>
<keyword evidence="3" id="KW-1185">Reference proteome</keyword>
<dbReference type="InterPro" id="IPR039422">
    <property type="entry name" value="MarR/SlyA-like"/>
</dbReference>
<protein>
    <recommendedName>
        <fullName evidence="1">HTH marR-type domain-containing protein</fullName>
    </recommendedName>
</protein>
<dbReference type="RefSeq" id="WP_207709723.1">
    <property type="nucleotide sequence ID" value="NZ_WEGH01000002.1"/>
</dbReference>
<dbReference type="GO" id="GO:0003700">
    <property type="term" value="F:DNA-binding transcription factor activity"/>
    <property type="evidence" value="ECO:0007669"/>
    <property type="project" value="InterPro"/>
</dbReference>
<organism evidence="2 3">
    <name type="scientific">Actinomadura macrotermitis</name>
    <dbReference type="NCBI Taxonomy" id="2585200"/>
    <lineage>
        <taxon>Bacteria</taxon>
        <taxon>Bacillati</taxon>
        <taxon>Actinomycetota</taxon>
        <taxon>Actinomycetes</taxon>
        <taxon>Streptosporangiales</taxon>
        <taxon>Thermomonosporaceae</taxon>
        <taxon>Actinomadura</taxon>
    </lineage>
</organism>
<dbReference type="InterPro" id="IPR000835">
    <property type="entry name" value="HTH_MarR-typ"/>
</dbReference>
<dbReference type="Pfam" id="PF12802">
    <property type="entry name" value="MarR_2"/>
    <property type="match status" value="1"/>
</dbReference>
<dbReference type="PANTHER" id="PTHR33164:SF99">
    <property type="entry name" value="MARR FAMILY REGULATORY PROTEIN"/>
    <property type="match status" value="1"/>
</dbReference>
<dbReference type="GO" id="GO:0006950">
    <property type="term" value="P:response to stress"/>
    <property type="evidence" value="ECO:0007669"/>
    <property type="project" value="TreeGrafter"/>
</dbReference>
<dbReference type="PANTHER" id="PTHR33164">
    <property type="entry name" value="TRANSCRIPTIONAL REGULATOR, MARR FAMILY"/>
    <property type="match status" value="1"/>
</dbReference>
<sequence>MTPVEPRDLDTGTLALFVGSAAVTAVREQLEAAGFTGLRTSHGYVFQHLVDGRPTIGELAARLEMTQQGASKAVAELERLGYVERVPGERDARVRLVALTARGRAAVEAARSARRELEERLRARCGEQGLDETRRMLVELLDELGGTEAVRRRDVRPPA</sequence>
<dbReference type="CDD" id="cd00090">
    <property type="entry name" value="HTH_ARSR"/>
    <property type="match status" value="1"/>
</dbReference>
<dbReference type="InterPro" id="IPR036388">
    <property type="entry name" value="WH-like_DNA-bd_sf"/>
</dbReference>
<dbReference type="PROSITE" id="PS50995">
    <property type="entry name" value="HTH_MARR_2"/>
    <property type="match status" value="1"/>
</dbReference>
<dbReference type="Gene3D" id="1.10.10.10">
    <property type="entry name" value="Winged helix-like DNA-binding domain superfamily/Winged helix DNA-binding domain"/>
    <property type="match status" value="1"/>
</dbReference>
<evidence type="ECO:0000313" key="3">
    <source>
        <dbReference type="Proteomes" id="UP000487268"/>
    </source>
</evidence>
<dbReference type="EMBL" id="WEGH01000002">
    <property type="protein sequence ID" value="MQY05563.1"/>
    <property type="molecule type" value="Genomic_DNA"/>
</dbReference>
<reference evidence="2 3" key="1">
    <citation type="submission" date="2019-10" db="EMBL/GenBank/DDBJ databases">
        <title>Actinomadura rubteroloni sp. nov. and Actinomadura macrotermitis sp. nov., isolated from the gut of fungus growing-termite Macrotermes natalensis.</title>
        <authorList>
            <person name="Benndorf R."/>
            <person name="Martin K."/>
            <person name="Kuefner M."/>
            <person name="De Beer W."/>
            <person name="Kaster A.-K."/>
            <person name="Vollmers J."/>
            <person name="Poulsen M."/>
            <person name="Beemelmanns C."/>
        </authorList>
    </citation>
    <scope>NUCLEOTIDE SEQUENCE [LARGE SCALE GENOMIC DNA]</scope>
    <source>
        <strain evidence="2 3">RB68</strain>
    </source>
</reference>
<evidence type="ECO:0000313" key="2">
    <source>
        <dbReference type="EMBL" id="MQY05563.1"/>
    </source>
</evidence>